<dbReference type="AlphaFoldDB" id="A0A9P0ZM88"/>
<evidence type="ECO:0000256" key="1">
    <source>
        <dbReference type="ARBA" id="ARBA00022723"/>
    </source>
</evidence>
<dbReference type="InterPro" id="IPR017956">
    <property type="entry name" value="AT_hook_DNA-bd_motif"/>
</dbReference>
<evidence type="ECO:0000313" key="8">
    <source>
        <dbReference type="Proteomes" id="UP001152484"/>
    </source>
</evidence>
<protein>
    <recommendedName>
        <fullName evidence="6">SWIM-type domain-containing protein</fullName>
    </recommendedName>
</protein>
<keyword evidence="3" id="KW-0862">Zinc</keyword>
<evidence type="ECO:0000256" key="3">
    <source>
        <dbReference type="ARBA" id="ARBA00022833"/>
    </source>
</evidence>
<dbReference type="OrthoDB" id="1741631at2759"/>
<dbReference type="PANTHER" id="PTHR31973">
    <property type="entry name" value="POLYPROTEIN, PUTATIVE-RELATED"/>
    <property type="match status" value="1"/>
</dbReference>
<dbReference type="PANTHER" id="PTHR31973:SF197">
    <property type="entry name" value="SWIM-TYPE DOMAIN-CONTAINING PROTEIN"/>
    <property type="match status" value="1"/>
</dbReference>
<evidence type="ECO:0000313" key="7">
    <source>
        <dbReference type="EMBL" id="CAH9105143.1"/>
    </source>
</evidence>
<feature type="domain" description="SWIM-type" evidence="6">
    <location>
        <begin position="74"/>
        <end position="115"/>
    </location>
</feature>
<keyword evidence="8" id="KW-1185">Reference proteome</keyword>
<accession>A0A9P0ZM88</accession>
<gene>
    <name evidence="7" type="ORF">CEURO_LOCUS16820</name>
</gene>
<dbReference type="Pfam" id="PF04434">
    <property type="entry name" value="SWIM"/>
    <property type="match status" value="1"/>
</dbReference>
<dbReference type="Proteomes" id="UP001152484">
    <property type="component" value="Unassembled WGS sequence"/>
</dbReference>
<reference evidence="7" key="1">
    <citation type="submission" date="2022-07" db="EMBL/GenBank/DDBJ databases">
        <authorList>
            <person name="Macas J."/>
            <person name="Novak P."/>
            <person name="Neumann P."/>
        </authorList>
    </citation>
    <scope>NUCLEOTIDE SEQUENCE</scope>
</reference>
<evidence type="ECO:0000256" key="5">
    <source>
        <dbReference type="SAM" id="MobiDB-lite"/>
    </source>
</evidence>
<proteinExistence type="predicted"/>
<name>A0A9P0ZM88_CUSEU</name>
<dbReference type="EMBL" id="CAMAPE010000047">
    <property type="protein sequence ID" value="CAH9105143.1"/>
    <property type="molecule type" value="Genomic_DNA"/>
</dbReference>
<dbReference type="PROSITE" id="PS50966">
    <property type="entry name" value="ZF_SWIM"/>
    <property type="match status" value="1"/>
</dbReference>
<dbReference type="PRINTS" id="PR00929">
    <property type="entry name" value="ATHOOK"/>
</dbReference>
<feature type="compositionally biased region" description="Basic residues" evidence="5">
    <location>
        <begin position="263"/>
        <end position="275"/>
    </location>
</feature>
<keyword evidence="1" id="KW-0479">Metal-binding</keyword>
<organism evidence="7 8">
    <name type="scientific">Cuscuta europaea</name>
    <name type="common">European dodder</name>
    <dbReference type="NCBI Taxonomy" id="41803"/>
    <lineage>
        <taxon>Eukaryota</taxon>
        <taxon>Viridiplantae</taxon>
        <taxon>Streptophyta</taxon>
        <taxon>Embryophyta</taxon>
        <taxon>Tracheophyta</taxon>
        <taxon>Spermatophyta</taxon>
        <taxon>Magnoliopsida</taxon>
        <taxon>eudicotyledons</taxon>
        <taxon>Gunneridae</taxon>
        <taxon>Pentapetalae</taxon>
        <taxon>asterids</taxon>
        <taxon>lamiids</taxon>
        <taxon>Solanales</taxon>
        <taxon>Convolvulaceae</taxon>
        <taxon>Cuscuteae</taxon>
        <taxon>Cuscuta</taxon>
        <taxon>Cuscuta subgen. Cuscuta</taxon>
    </lineage>
</organism>
<dbReference type="SMART" id="SM00575">
    <property type="entry name" value="ZnF_PMZ"/>
    <property type="match status" value="1"/>
</dbReference>
<dbReference type="GO" id="GO:0008270">
    <property type="term" value="F:zinc ion binding"/>
    <property type="evidence" value="ECO:0007669"/>
    <property type="project" value="UniProtKB-KW"/>
</dbReference>
<feature type="region of interest" description="Disordered" evidence="5">
    <location>
        <begin position="150"/>
        <end position="277"/>
    </location>
</feature>
<keyword evidence="2 4" id="KW-0863">Zinc-finger</keyword>
<dbReference type="GO" id="GO:0003677">
    <property type="term" value="F:DNA binding"/>
    <property type="evidence" value="ECO:0007669"/>
    <property type="project" value="InterPro"/>
</dbReference>
<sequence length="308" mass="34956">MAETFNGYIINARTKHLIFMMEDFRSALMQRIVLKRQQMQLSHQSICPRIQAKLEKEKDEAVNCAAVPSSTMVFQVTHRMDNVMVYLASHTCTCRKWDLTGIPCCHVVSCIFFLHQAPEDYVHECYKKDTYMKIYSGCIPSCPGERHWPRIEAPLDPPPIKIGPGRPRKNRIKDPHEDPKRPGKLSKHDMEMTCSICKSKQHNKRKCPDKDKATPSNVENLPKKSRGRPRKAVLRTSQPVRGGEIGNVTAQPTQTGRGGRIMMRGRGRGKGRGRGRQVPEGFGVFIDDQGNSFVNGQHILLQAMSLHE</sequence>
<dbReference type="InterPro" id="IPR007527">
    <property type="entry name" value="Znf_SWIM"/>
</dbReference>
<evidence type="ECO:0000256" key="4">
    <source>
        <dbReference type="PROSITE-ProRule" id="PRU00325"/>
    </source>
</evidence>
<comment type="caution">
    <text evidence="7">The sequence shown here is derived from an EMBL/GenBank/DDBJ whole genome shotgun (WGS) entry which is preliminary data.</text>
</comment>
<evidence type="ECO:0000256" key="2">
    <source>
        <dbReference type="ARBA" id="ARBA00022771"/>
    </source>
</evidence>
<feature type="compositionally biased region" description="Basic and acidic residues" evidence="5">
    <location>
        <begin position="172"/>
        <end position="191"/>
    </location>
</feature>
<evidence type="ECO:0000259" key="6">
    <source>
        <dbReference type="PROSITE" id="PS50966"/>
    </source>
</evidence>
<dbReference type="InterPro" id="IPR006564">
    <property type="entry name" value="Znf_PMZ"/>
</dbReference>
<feature type="compositionally biased region" description="Basic residues" evidence="5">
    <location>
        <begin position="223"/>
        <end position="233"/>
    </location>
</feature>